<dbReference type="GO" id="GO:0051707">
    <property type="term" value="P:response to other organism"/>
    <property type="evidence" value="ECO:0007669"/>
    <property type="project" value="UniProtKB-ARBA"/>
</dbReference>
<dbReference type="Gene3D" id="1.20.5.4130">
    <property type="match status" value="1"/>
</dbReference>
<dbReference type="InterPro" id="IPR036388">
    <property type="entry name" value="WH-like_DNA-bd_sf"/>
</dbReference>
<evidence type="ECO:0000259" key="5">
    <source>
        <dbReference type="Pfam" id="PF00931"/>
    </source>
</evidence>
<evidence type="ECO:0000256" key="2">
    <source>
        <dbReference type="ARBA" id="ARBA00022741"/>
    </source>
</evidence>
<dbReference type="Pfam" id="PF23559">
    <property type="entry name" value="WHD_DRP"/>
    <property type="match status" value="1"/>
</dbReference>
<dbReference type="GO" id="GO:0006952">
    <property type="term" value="P:defense response"/>
    <property type="evidence" value="ECO:0007669"/>
    <property type="project" value="UniProtKB-KW"/>
</dbReference>
<dbReference type="SUPFAM" id="SSF52540">
    <property type="entry name" value="P-loop containing nucleoside triphosphate hydrolases"/>
    <property type="match status" value="1"/>
</dbReference>
<evidence type="ECO:0000256" key="3">
    <source>
        <dbReference type="ARBA" id="ARBA00022821"/>
    </source>
</evidence>
<keyword evidence="9" id="KW-1185">Reference proteome</keyword>
<dbReference type="InterPro" id="IPR032675">
    <property type="entry name" value="LRR_dom_sf"/>
</dbReference>
<keyword evidence="2" id="KW-0547">Nucleotide-binding</keyword>
<dbReference type="Proteomes" id="UP001054252">
    <property type="component" value="Unassembled WGS sequence"/>
</dbReference>
<dbReference type="AlphaFoldDB" id="A0AAV5MPN1"/>
<feature type="domain" description="NB-ARC" evidence="5">
    <location>
        <begin position="176"/>
        <end position="351"/>
    </location>
</feature>
<comment type="caution">
    <text evidence="8">The sequence shown here is derived from an EMBL/GenBank/DDBJ whole genome shotgun (WGS) entry which is preliminary data.</text>
</comment>
<keyword evidence="3" id="KW-0611">Plant defense</keyword>
<feature type="domain" description="Disease resistance N-terminal" evidence="6">
    <location>
        <begin position="17"/>
        <end position="112"/>
    </location>
</feature>
<name>A0AAV5MPN1_9ROSI</name>
<dbReference type="SUPFAM" id="SSF52058">
    <property type="entry name" value="L domain-like"/>
    <property type="match status" value="1"/>
</dbReference>
<dbReference type="Gene3D" id="3.80.10.10">
    <property type="entry name" value="Ribonuclease Inhibitor"/>
    <property type="match status" value="1"/>
</dbReference>
<evidence type="ECO:0000256" key="1">
    <source>
        <dbReference type="ARBA" id="ARBA00022737"/>
    </source>
</evidence>
<feature type="domain" description="Disease resistance protein winged helix" evidence="7">
    <location>
        <begin position="440"/>
        <end position="513"/>
    </location>
</feature>
<dbReference type="Gene3D" id="3.40.50.300">
    <property type="entry name" value="P-loop containing nucleotide triphosphate hydrolases"/>
    <property type="match status" value="1"/>
</dbReference>
<dbReference type="InterPro" id="IPR041118">
    <property type="entry name" value="Rx_N"/>
</dbReference>
<dbReference type="InterPro" id="IPR002182">
    <property type="entry name" value="NB-ARC"/>
</dbReference>
<dbReference type="Pfam" id="PF00931">
    <property type="entry name" value="NB-ARC"/>
    <property type="match status" value="1"/>
</dbReference>
<evidence type="ECO:0000313" key="8">
    <source>
        <dbReference type="EMBL" id="GKV50681.1"/>
    </source>
</evidence>
<proteinExistence type="predicted"/>
<evidence type="ECO:0000313" key="9">
    <source>
        <dbReference type="Proteomes" id="UP001054252"/>
    </source>
</evidence>
<evidence type="ECO:0000256" key="4">
    <source>
        <dbReference type="ARBA" id="ARBA00022840"/>
    </source>
</evidence>
<evidence type="ECO:0000259" key="7">
    <source>
        <dbReference type="Pfam" id="PF23559"/>
    </source>
</evidence>
<keyword evidence="4" id="KW-0067">ATP-binding</keyword>
<dbReference type="PANTHER" id="PTHR36766:SF70">
    <property type="entry name" value="DISEASE RESISTANCE PROTEIN RGA4"/>
    <property type="match status" value="1"/>
</dbReference>
<keyword evidence="1" id="KW-0677">Repeat</keyword>
<dbReference type="EMBL" id="BPVZ01000386">
    <property type="protein sequence ID" value="GKV50681.1"/>
    <property type="molecule type" value="Genomic_DNA"/>
</dbReference>
<dbReference type="PRINTS" id="PR00364">
    <property type="entry name" value="DISEASERSIST"/>
</dbReference>
<organism evidence="8 9">
    <name type="scientific">Rubroshorea leprosula</name>
    <dbReference type="NCBI Taxonomy" id="152421"/>
    <lineage>
        <taxon>Eukaryota</taxon>
        <taxon>Viridiplantae</taxon>
        <taxon>Streptophyta</taxon>
        <taxon>Embryophyta</taxon>
        <taxon>Tracheophyta</taxon>
        <taxon>Spermatophyta</taxon>
        <taxon>Magnoliopsida</taxon>
        <taxon>eudicotyledons</taxon>
        <taxon>Gunneridae</taxon>
        <taxon>Pentapetalae</taxon>
        <taxon>rosids</taxon>
        <taxon>malvids</taxon>
        <taxon>Malvales</taxon>
        <taxon>Dipterocarpaceae</taxon>
        <taxon>Rubroshorea</taxon>
    </lineage>
</organism>
<dbReference type="Gene3D" id="1.10.10.10">
    <property type="entry name" value="Winged helix-like DNA-binding domain superfamily/Winged helix DNA-binding domain"/>
    <property type="match status" value="1"/>
</dbReference>
<dbReference type="Pfam" id="PF18052">
    <property type="entry name" value="Rx_N"/>
    <property type="match status" value="1"/>
</dbReference>
<accession>A0AAV5MPN1</accession>
<dbReference type="InterPro" id="IPR042197">
    <property type="entry name" value="Apaf_helical"/>
</dbReference>
<reference evidence="8 9" key="1">
    <citation type="journal article" date="2021" name="Commun. Biol.">
        <title>The genome of Shorea leprosula (Dipterocarpaceae) highlights the ecological relevance of drought in aseasonal tropical rainforests.</title>
        <authorList>
            <person name="Ng K.K.S."/>
            <person name="Kobayashi M.J."/>
            <person name="Fawcett J.A."/>
            <person name="Hatakeyama M."/>
            <person name="Paape T."/>
            <person name="Ng C.H."/>
            <person name="Ang C.C."/>
            <person name="Tnah L.H."/>
            <person name="Lee C.T."/>
            <person name="Nishiyama T."/>
            <person name="Sese J."/>
            <person name="O'Brien M.J."/>
            <person name="Copetti D."/>
            <person name="Mohd Noor M.I."/>
            <person name="Ong R.C."/>
            <person name="Putra M."/>
            <person name="Sireger I.Z."/>
            <person name="Indrioko S."/>
            <person name="Kosugi Y."/>
            <person name="Izuno A."/>
            <person name="Isagi Y."/>
            <person name="Lee S.L."/>
            <person name="Shimizu K.K."/>
        </authorList>
    </citation>
    <scope>NUCLEOTIDE SEQUENCE [LARGE SCALE GENOMIC DNA]</scope>
    <source>
        <strain evidence="8">214</strain>
    </source>
</reference>
<dbReference type="GO" id="GO:0043531">
    <property type="term" value="F:ADP binding"/>
    <property type="evidence" value="ECO:0007669"/>
    <property type="project" value="InterPro"/>
</dbReference>
<dbReference type="GO" id="GO:0005524">
    <property type="term" value="F:ATP binding"/>
    <property type="evidence" value="ECO:0007669"/>
    <property type="project" value="UniProtKB-KW"/>
</dbReference>
<gene>
    <name evidence="8" type="ORF">SLEP1_g57378</name>
</gene>
<protein>
    <submittedName>
        <fullName evidence="8">Uncharacterized protein</fullName>
    </submittedName>
</protein>
<dbReference type="FunFam" id="1.10.10.10:FF:000322">
    <property type="entry name" value="Probable disease resistance protein At1g63360"/>
    <property type="match status" value="1"/>
</dbReference>
<dbReference type="InterPro" id="IPR027417">
    <property type="entry name" value="P-loop_NTPase"/>
</dbReference>
<dbReference type="InterPro" id="IPR058922">
    <property type="entry name" value="WHD_DRP"/>
</dbReference>
<dbReference type="PANTHER" id="PTHR36766">
    <property type="entry name" value="PLANT BROAD-SPECTRUM MILDEW RESISTANCE PROTEIN RPW8"/>
    <property type="match status" value="1"/>
</dbReference>
<dbReference type="Gene3D" id="1.10.8.430">
    <property type="entry name" value="Helical domain of apoptotic protease-activating factors"/>
    <property type="match status" value="1"/>
</dbReference>
<evidence type="ECO:0000259" key="6">
    <source>
        <dbReference type="Pfam" id="PF18052"/>
    </source>
</evidence>
<sequence>MSLGYVTNVILARIIDKLCEKLGDGVISRACRWWTASHSSDDEAQLKKLGDSLKFIQSMINNVERKQGKESDGSVRILLRDLQRLCYDVEDVVDECDYEHLRCDVETPKEKKRKRSSFTSDILDKIQDINVRFDELKERALVLNQESREVRSTTMHLSKTDSVLGDSKVFGRGDDIKRILGMLDDLRGKQYLVSGVSIVGMEGLGKTTVARSIYKKAKEEKRYDLVAWVCVLDNFNDETILREMHEHFIKDGERPSSINKLVQELAEVLEGKTFLLVLDDVWDKDQPKWNAFSYRLSRILTTARNSILVTTHDEGVASMMKTNLMQNSMQIVKMHKLSDGECWSIIEETILTSSKQTSISSELKNIGVEIAKKCGGLPLAATIIGGTLSRGSQTSEWKAIRDNDAWNSNLEDGNGILSMLKVSFDRLHPSLKKCFSYCSIFPKDFIIEKVDLVQLWMAQEYLHEPNGGSKTMEEIGDAYFNDLVSNSLFQVVERNEYGDIISCQMHGVVHDLALAVSKDETLIWKSGCKIDKNATILHLRVEHDGSGPVYIPTDLCQRLRSLFIENEVSNVASDFKSLRSLKLMQAKKEELCLTFGELKHLRYLDISNSKIKALPGSFSKLYHLRTLKPNRLFSIQQMPDNMINLVSLRHRYFSGEKHVLRGLGC</sequence>